<organism evidence="3 4">
    <name type="scientific">Joostella atrarenae</name>
    <dbReference type="NCBI Taxonomy" id="679257"/>
    <lineage>
        <taxon>Bacteria</taxon>
        <taxon>Pseudomonadati</taxon>
        <taxon>Bacteroidota</taxon>
        <taxon>Flavobacteriia</taxon>
        <taxon>Flavobacteriales</taxon>
        <taxon>Flavobacteriaceae</taxon>
        <taxon>Joostella</taxon>
    </lineage>
</organism>
<name>A0ABS9J482_9FLAO</name>
<keyword evidence="2" id="KW-0812">Transmembrane</keyword>
<evidence type="ECO:0000256" key="2">
    <source>
        <dbReference type="SAM" id="Phobius"/>
    </source>
</evidence>
<evidence type="ECO:0000313" key="4">
    <source>
        <dbReference type="Proteomes" id="UP000829517"/>
    </source>
</evidence>
<dbReference type="EMBL" id="JAETXX010000006">
    <property type="protein sequence ID" value="MCF8715248.1"/>
    <property type="molecule type" value="Genomic_DNA"/>
</dbReference>
<dbReference type="RefSeq" id="WP_236959213.1">
    <property type="nucleotide sequence ID" value="NZ_JAETXX010000006.1"/>
</dbReference>
<sequence>MASANNNNNSNDKHVRNINPQTAKKEFSLSEIEKLLEKYFEATATVAEENKLKEYFSQTDVAPHLEEYKPMFEYFSVAKEEKSTQDIPLKPRKNRNYLKWISVAAVAAIIFGVYLNRPIDTPSPEIALEEEYTKEEIQSAQLAFALLTDNFQKGTQGASYLKEFERNTNRFINN</sequence>
<feature type="region of interest" description="Disordered" evidence="1">
    <location>
        <begin position="1"/>
        <end position="20"/>
    </location>
</feature>
<comment type="caution">
    <text evidence="3">The sequence shown here is derived from an EMBL/GenBank/DDBJ whole genome shotgun (WGS) entry which is preliminary data.</text>
</comment>
<evidence type="ECO:0000313" key="3">
    <source>
        <dbReference type="EMBL" id="MCF8715248.1"/>
    </source>
</evidence>
<accession>A0ABS9J482</accession>
<protein>
    <submittedName>
        <fullName evidence="3">Uncharacterized protein</fullName>
    </submittedName>
</protein>
<dbReference type="Proteomes" id="UP000829517">
    <property type="component" value="Unassembled WGS sequence"/>
</dbReference>
<feature type="compositionally biased region" description="Low complexity" evidence="1">
    <location>
        <begin position="1"/>
        <end position="10"/>
    </location>
</feature>
<keyword evidence="2" id="KW-1133">Transmembrane helix</keyword>
<gene>
    <name evidence="3" type="ORF">JM658_10460</name>
</gene>
<keyword evidence="4" id="KW-1185">Reference proteome</keyword>
<feature type="transmembrane region" description="Helical" evidence="2">
    <location>
        <begin position="97"/>
        <end position="115"/>
    </location>
</feature>
<proteinExistence type="predicted"/>
<reference evidence="3 4" key="1">
    <citation type="submission" date="2021-01" db="EMBL/GenBank/DDBJ databases">
        <title>Genome sequencing of Joostella atrarenae M1-2 (= KCTC 23194).</title>
        <authorList>
            <person name="Zakaria M.R."/>
            <person name="Lam M.Q."/>
            <person name="Chong C.S."/>
        </authorList>
    </citation>
    <scope>NUCLEOTIDE SEQUENCE [LARGE SCALE GENOMIC DNA]</scope>
    <source>
        <strain evidence="3 4">M1-2</strain>
    </source>
</reference>
<keyword evidence="2" id="KW-0472">Membrane</keyword>
<evidence type="ECO:0000256" key="1">
    <source>
        <dbReference type="SAM" id="MobiDB-lite"/>
    </source>
</evidence>